<protein>
    <submittedName>
        <fullName evidence="1">Uncharacterized protein</fullName>
    </submittedName>
</protein>
<gene>
    <name evidence="1" type="ORF">LCGC14_2016380</name>
</gene>
<evidence type="ECO:0000313" key="1">
    <source>
        <dbReference type="EMBL" id="KKL79278.1"/>
    </source>
</evidence>
<proteinExistence type="predicted"/>
<feature type="non-terminal residue" evidence="1">
    <location>
        <position position="139"/>
    </location>
</feature>
<accession>A0A0F9EYW9</accession>
<comment type="caution">
    <text evidence="1">The sequence shown here is derived from an EMBL/GenBank/DDBJ whole genome shotgun (WGS) entry which is preliminary data.</text>
</comment>
<sequence length="139" mass="15520">MGVDSVLYLSVQLAPEAIAFSLAKAMGEQPRLDSRGEENIFSGDDYIKTTEFAPASMWNIKVPKHDGIIHCRPSLHHSNEFTFGPCWLLMARSYVDVIAIFRTVAEKLGGLLVYRDYDNGGQLFQSLEDYGFTCVHEAA</sequence>
<name>A0A0F9EYW9_9ZZZZ</name>
<dbReference type="EMBL" id="LAZR01023217">
    <property type="protein sequence ID" value="KKL79278.1"/>
    <property type="molecule type" value="Genomic_DNA"/>
</dbReference>
<organism evidence="1">
    <name type="scientific">marine sediment metagenome</name>
    <dbReference type="NCBI Taxonomy" id="412755"/>
    <lineage>
        <taxon>unclassified sequences</taxon>
        <taxon>metagenomes</taxon>
        <taxon>ecological metagenomes</taxon>
    </lineage>
</organism>
<reference evidence="1" key="1">
    <citation type="journal article" date="2015" name="Nature">
        <title>Complex archaea that bridge the gap between prokaryotes and eukaryotes.</title>
        <authorList>
            <person name="Spang A."/>
            <person name="Saw J.H."/>
            <person name="Jorgensen S.L."/>
            <person name="Zaremba-Niedzwiedzka K."/>
            <person name="Martijn J."/>
            <person name="Lind A.E."/>
            <person name="van Eijk R."/>
            <person name="Schleper C."/>
            <person name="Guy L."/>
            <person name="Ettema T.J."/>
        </authorList>
    </citation>
    <scope>NUCLEOTIDE SEQUENCE</scope>
</reference>
<dbReference type="AlphaFoldDB" id="A0A0F9EYW9"/>